<dbReference type="InterPro" id="IPR001852">
    <property type="entry name" value="PdxS/SNZ"/>
</dbReference>
<dbReference type="Gene3D" id="3.20.20.70">
    <property type="entry name" value="Aldolase class I"/>
    <property type="match status" value="1"/>
</dbReference>
<evidence type="ECO:0000256" key="1">
    <source>
        <dbReference type="PROSITE-ProRule" id="PRU00481"/>
    </source>
</evidence>
<evidence type="ECO:0000313" key="2">
    <source>
        <dbReference type="EMBL" id="KAK8967131.1"/>
    </source>
</evidence>
<dbReference type="PROSITE" id="PS51129">
    <property type="entry name" value="PDXS_SNZ_2"/>
    <property type="match status" value="1"/>
</dbReference>
<evidence type="ECO:0000313" key="3">
    <source>
        <dbReference type="Proteomes" id="UP001412067"/>
    </source>
</evidence>
<comment type="caution">
    <text evidence="2">The sequence shown here is derived from an EMBL/GenBank/DDBJ whole genome shotgun (WGS) entry which is preliminary data.</text>
</comment>
<proteinExistence type="inferred from homology"/>
<dbReference type="EMBL" id="JBBWWR010000005">
    <property type="protein sequence ID" value="KAK8967131.1"/>
    <property type="molecule type" value="Genomic_DNA"/>
</dbReference>
<comment type="similarity">
    <text evidence="1">Belongs to the PdxS/SNZ family.</text>
</comment>
<keyword evidence="3" id="KW-1185">Reference proteome</keyword>
<organism evidence="2 3">
    <name type="scientific">Platanthera guangdongensis</name>
    <dbReference type="NCBI Taxonomy" id="2320717"/>
    <lineage>
        <taxon>Eukaryota</taxon>
        <taxon>Viridiplantae</taxon>
        <taxon>Streptophyta</taxon>
        <taxon>Embryophyta</taxon>
        <taxon>Tracheophyta</taxon>
        <taxon>Spermatophyta</taxon>
        <taxon>Magnoliopsida</taxon>
        <taxon>Liliopsida</taxon>
        <taxon>Asparagales</taxon>
        <taxon>Orchidaceae</taxon>
        <taxon>Orchidoideae</taxon>
        <taxon>Orchideae</taxon>
        <taxon>Orchidinae</taxon>
        <taxon>Platanthera</taxon>
    </lineage>
</organism>
<sequence length="255" mass="28600">MLTDDSHWNLGNLMKAKRMFQESGDPTRRARAIVQAVTHYSDPEILADVSAGLGESVVGINLSDANDQSLARLNPGTFFFRRSRNPPPLRLAPDAALQKPPSLLLSRRRTEARFFLSELVDCLVDQNRGNYRSYSKNRRRARKWRCYRPSHCDDAVVGSCATGGSVATCSSLMVEVELFPCTIHQSILKEAAVLLYWDELHTKSSRLKAPPLQKLPLFAKCGDYAVVGHYINLFLDGHIECVVEACVPMCFRMGR</sequence>
<name>A0ABR2MUJ7_9ASPA</name>
<dbReference type="Proteomes" id="UP001412067">
    <property type="component" value="Unassembled WGS sequence"/>
</dbReference>
<reference evidence="2 3" key="1">
    <citation type="journal article" date="2022" name="Nat. Plants">
        <title>Genomes of leafy and leafless Platanthera orchids illuminate the evolution of mycoheterotrophy.</title>
        <authorList>
            <person name="Li M.H."/>
            <person name="Liu K.W."/>
            <person name="Li Z."/>
            <person name="Lu H.C."/>
            <person name="Ye Q.L."/>
            <person name="Zhang D."/>
            <person name="Wang J.Y."/>
            <person name="Li Y.F."/>
            <person name="Zhong Z.M."/>
            <person name="Liu X."/>
            <person name="Yu X."/>
            <person name="Liu D.K."/>
            <person name="Tu X.D."/>
            <person name="Liu B."/>
            <person name="Hao Y."/>
            <person name="Liao X.Y."/>
            <person name="Jiang Y.T."/>
            <person name="Sun W.H."/>
            <person name="Chen J."/>
            <person name="Chen Y.Q."/>
            <person name="Ai Y."/>
            <person name="Zhai J.W."/>
            <person name="Wu S.S."/>
            <person name="Zhou Z."/>
            <person name="Hsiao Y.Y."/>
            <person name="Wu W.L."/>
            <person name="Chen Y.Y."/>
            <person name="Lin Y.F."/>
            <person name="Hsu J.L."/>
            <person name="Li C.Y."/>
            <person name="Wang Z.W."/>
            <person name="Zhao X."/>
            <person name="Zhong W.Y."/>
            <person name="Ma X.K."/>
            <person name="Ma L."/>
            <person name="Huang J."/>
            <person name="Chen G.Z."/>
            <person name="Huang M.Z."/>
            <person name="Huang L."/>
            <person name="Peng D.H."/>
            <person name="Luo Y.B."/>
            <person name="Zou S.Q."/>
            <person name="Chen S.P."/>
            <person name="Lan S."/>
            <person name="Tsai W.C."/>
            <person name="Van de Peer Y."/>
            <person name="Liu Z.J."/>
        </authorList>
    </citation>
    <scope>NUCLEOTIDE SEQUENCE [LARGE SCALE GENOMIC DNA]</scope>
    <source>
        <strain evidence="2">Lor288</strain>
    </source>
</reference>
<gene>
    <name evidence="2" type="primary">PDX1</name>
    <name evidence="2" type="ORF">KSP40_PGU011632</name>
</gene>
<accession>A0ABR2MUJ7</accession>
<protein>
    <submittedName>
        <fullName evidence="2">Pyridoxal biosynthesis protein PDX1</fullName>
    </submittedName>
</protein>
<dbReference type="InterPro" id="IPR013785">
    <property type="entry name" value="Aldolase_TIM"/>
</dbReference>